<protein>
    <recommendedName>
        <fullName evidence="4">DUF2127 domain-containing protein</fullName>
    </recommendedName>
</protein>
<keyword evidence="1" id="KW-0472">Membrane</keyword>
<dbReference type="EMBL" id="OKRB01000098">
    <property type="protein sequence ID" value="SPE23611.1"/>
    <property type="molecule type" value="Genomic_DNA"/>
</dbReference>
<feature type="transmembrane region" description="Helical" evidence="1">
    <location>
        <begin position="86"/>
        <end position="106"/>
    </location>
</feature>
<feature type="transmembrane region" description="Helical" evidence="1">
    <location>
        <begin position="113"/>
        <end position="131"/>
    </location>
</feature>
<keyword evidence="1" id="KW-0812">Transmembrane</keyword>
<dbReference type="AlphaFoldDB" id="A0A2N9LK40"/>
<accession>A0A2N9LK40</accession>
<evidence type="ECO:0000313" key="3">
    <source>
        <dbReference type="Proteomes" id="UP000239735"/>
    </source>
</evidence>
<name>A0A2N9LK40_9BACT</name>
<sequence length="168" mass="19387">MPGNPIRSRSGRQHHNRWLLLIALYKFLHALLFVAIGMGAHRLLHKDIADQVVLLAHHLRFNPESRLVNFIFEKASLVNDPVLRRIGFVAYCYAAVTLTEGIGLYLEQAWGEFLTLAITASFLPLEMIEVFRRLTWIRVGLLAINILVFIYLLQVIIDRGRSRMRARK</sequence>
<keyword evidence="1" id="KW-1133">Transmembrane helix</keyword>
<reference evidence="3" key="1">
    <citation type="submission" date="2018-02" db="EMBL/GenBank/DDBJ databases">
        <authorList>
            <person name="Hausmann B."/>
        </authorList>
    </citation>
    <scope>NUCLEOTIDE SEQUENCE [LARGE SCALE GENOMIC DNA]</scope>
    <source>
        <strain evidence="3">Peat soil MAG SbA5</strain>
    </source>
</reference>
<evidence type="ECO:0008006" key="4">
    <source>
        <dbReference type="Google" id="ProtNLM"/>
    </source>
</evidence>
<proteinExistence type="predicted"/>
<gene>
    <name evidence="2" type="ORF">SBA5_400022</name>
</gene>
<evidence type="ECO:0000313" key="2">
    <source>
        <dbReference type="EMBL" id="SPE23611.1"/>
    </source>
</evidence>
<organism evidence="2 3">
    <name type="scientific">Candidatus Sulfuritelmatomonas gaucii</name>
    <dbReference type="NCBI Taxonomy" id="2043161"/>
    <lineage>
        <taxon>Bacteria</taxon>
        <taxon>Pseudomonadati</taxon>
        <taxon>Acidobacteriota</taxon>
        <taxon>Terriglobia</taxon>
        <taxon>Terriglobales</taxon>
        <taxon>Acidobacteriaceae</taxon>
        <taxon>Candidatus Sulfuritelmatomonas</taxon>
    </lineage>
</organism>
<feature type="transmembrane region" description="Helical" evidence="1">
    <location>
        <begin position="137"/>
        <end position="157"/>
    </location>
</feature>
<dbReference type="InterPro" id="IPR021125">
    <property type="entry name" value="DUF2127"/>
</dbReference>
<feature type="transmembrane region" description="Helical" evidence="1">
    <location>
        <begin position="18"/>
        <end position="40"/>
    </location>
</feature>
<dbReference type="Proteomes" id="UP000239735">
    <property type="component" value="Unassembled WGS sequence"/>
</dbReference>
<evidence type="ECO:0000256" key="1">
    <source>
        <dbReference type="SAM" id="Phobius"/>
    </source>
</evidence>
<dbReference type="Pfam" id="PF09900">
    <property type="entry name" value="DUF2127"/>
    <property type="match status" value="1"/>
</dbReference>